<dbReference type="Pfam" id="PF05853">
    <property type="entry name" value="BKACE"/>
    <property type="match status" value="1"/>
</dbReference>
<dbReference type="PANTHER" id="PTHR37418:SF1">
    <property type="entry name" value="3-KETO-5-AMINOHEXANOATE CLEAVAGE PROTEIN"/>
    <property type="match status" value="1"/>
</dbReference>
<dbReference type="RefSeq" id="WP_317795877.1">
    <property type="nucleotide sequence ID" value="NZ_AP028461.1"/>
</dbReference>
<name>A0ABW4ARR8_9ACTN</name>
<reference evidence="2" key="1">
    <citation type="journal article" date="2019" name="Int. J. Syst. Evol. Microbiol.">
        <title>The Global Catalogue of Microorganisms (GCM) 10K type strain sequencing project: providing services to taxonomists for standard genome sequencing and annotation.</title>
        <authorList>
            <consortium name="The Broad Institute Genomics Platform"/>
            <consortium name="The Broad Institute Genome Sequencing Center for Infectious Disease"/>
            <person name="Wu L."/>
            <person name="Ma J."/>
        </authorList>
    </citation>
    <scope>NUCLEOTIDE SEQUENCE [LARGE SCALE GENOMIC DNA]</scope>
    <source>
        <strain evidence="2">CCM 7526</strain>
    </source>
</reference>
<dbReference type="InterPro" id="IPR013785">
    <property type="entry name" value="Aldolase_TIM"/>
</dbReference>
<protein>
    <submittedName>
        <fullName evidence="1">3-keto-5-aminohexanoate cleavage protein</fullName>
    </submittedName>
</protein>
<accession>A0ABW4ARR8</accession>
<dbReference type="PANTHER" id="PTHR37418">
    <property type="entry name" value="3-KETO-5-AMINOHEXANOATE CLEAVAGE ENZYME-RELATED"/>
    <property type="match status" value="1"/>
</dbReference>
<sequence>MQSRIERIKACLNGGRLRDEHPAVPVTPEESAVQAAAAVAAGAEALHLHPRGPGGAQSLRPDDVAAAVTAVRRACPGVPVGVTTGLWISDGDADRRLTTVAGWAALPSTARPDFASVNVGEPGFAELAEVLRRAEVGVEAGVWSTADAHMLAAVRTPVTRILVEVIDGSAASAVATADAILAALDDAGLSAPRLLHGEEATCWPLVAHAGRRGLPTRIGLEDTLVGPAGEPIADNADLVRRALTIWSAAVPPGGHEW</sequence>
<proteinExistence type="predicted"/>
<comment type="caution">
    <text evidence="1">The sequence shown here is derived from an EMBL/GenBank/DDBJ whole genome shotgun (WGS) entry which is preliminary data.</text>
</comment>
<evidence type="ECO:0000313" key="1">
    <source>
        <dbReference type="EMBL" id="MFD1373390.1"/>
    </source>
</evidence>
<gene>
    <name evidence="1" type="ORF">ACFQ5G_49360</name>
</gene>
<dbReference type="Proteomes" id="UP001597183">
    <property type="component" value="Unassembled WGS sequence"/>
</dbReference>
<dbReference type="InterPro" id="IPR008567">
    <property type="entry name" value="BKACE"/>
</dbReference>
<evidence type="ECO:0000313" key="2">
    <source>
        <dbReference type="Proteomes" id="UP001597183"/>
    </source>
</evidence>
<dbReference type="EMBL" id="JBHTMK010000066">
    <property type="protein sequence ID" value="MFD1373390.1"/>
    <property type="molecule type" value="Genomic_DNA"/>
</dbReference>
<organism evidence="1 2">
    <name type="scientific">Actinoplanes sichuanensis</name>
    <dbReference type="NCBI Taxonomy" id="512349"/>
    <lineage>
        <taxon>Bacteria</taxon>
        <taxon>Bacillati</taxon>
        <taxon>Actinomycetota</taxon>
        <taxon>Actinomycetes</taxon>
        <taxon>Micromonosporales</taxon>
        <taxon>Micromonosporaceae</taxon>
        <taxon>Actinoplanes</taxon>
    </lineage>
</organism>
<keyword evidence="2" id="KW-1185">Reference proteome</keyword>
<dbReference type="Gene3D" id="3.20.20.70">
    <property type="entry name" value="Aldolase class I"/>
    <property type="match status" value="1"/>
</dbReference>